<sequence>MSTLQQGIYHGPARRPPGHFALVFLRADPEADAAAVDAALRRITEMLRGLADGRVPELPGHPVPTGELEFLLGFGPKAFAIPDVKHPCPDALGPRFLFRSPAPPGAARCWSAGACRTRRTSSATTPRRSSASSSPRRPSSRSPAPWWSCGSC</sequence>
<name>A0ABU8UC50_9ACTN</name>
<evidence type="ECO:0000313" key="2">
    <source>
        <dbReference type="EMBL" id="MEJ8645449.1"/>
    </source>
</evidence>
<keyword evidence="3" id="KW-1185">Reference proteome</keyword>
<feature type="compositionally biased region" description="Low complexity" evidence="1">
    <location>
        <begin position="120"/>
        <end position="145"/>
    </location>
</feature>
<reference evidence="2 3" key="1">
    <citation type="submission" date="2024-03" db="EMBL/GenBank/DDBJ databases">
        <title>Novel Streptomyces species of biotechnological and ecological value are a feature of Machair soil.</title>
        <authorList>
            <person name="Prole J.R."/>
            <person name="Goodfellow M."/>
            <person name="Allenby N."/>
            <person name="Ward A.C."/>
        </authorList>
    </citation>
    <scope>NUCLEOTIDE SEQUENCE [LARGE SCALE GENOMIC DNA]</scope>
    <source>
        <strain evidence="2 3">MS1.HAVA.3</strain>
    </source>
</reference>
<proteinExistence type="predicted"/>
<gene>
    <name evidence="2" type="ORF">WKI68_37960</name>
</gene>
<dbReference type="EMBL" id="JBBKAM010000004">
    <property type="protein sequence ID" value="MEJ8645449.1"/>
    <property type="molecule type" value="Genomic_DNA"/>
</dbReference>
<evidence type="ECO:0000256" key="1">
    <source>
        <dbReference type="SAM" id="MobiDB-lite"/>
    </source>
</evidence>
<organism evidence="2 3">
    <name type="scientific">Streptomyces caledonius</name>
    <dbReference type="NCBI Taxonomy" id="3134107"/>
    <lineage>
        <taxon>Bacteria</taxon>
        <taxon>Bacillati</taxon>
        <taxon>Actinomycetota</taxon>
        <taxon>Actinomycetes</taxon>
        <taxon>Kitasatosporales</taxon>
        <taxon>Streptomycetaceae</taxon>
        <taxon>Streptomyces</taxon>
    </lineage>
</organism>
<accession>A0ABU8UC50</accession>
<dbReference type="Proteomes" id="UP001382904">
    <property type="component" value="Unassembled WGS sequence"/>
</dbReference>
<protein>
    <submittedName>
        <fullName evidence="2">Uncharacterized protein</fullName>
    </submittedName>
</protein>
<comment type="caution">
    <text evidence="2">The sequence shown here is derived from an EMBL/GenBank/DDBJ whole genome shotgun (WGS) entry which is preliminary data.</text>
</comment>
<feature type="region of interest" description="Disordered" evidence="1">
    <location>
        <begin position="115"/>
        <end position="152"/>
    </location>
</feature>
<evidence type="ECO:0000313" key="3">
    <source>
        <dbReference type="Proteomes" id="UP001382904"/>
    </source>
</evidence>